<feature type="compositionally biased region" description="Low complexity" evidence="4">
    <location>
        <begin position="264"/>
        <end position="285"/>
    </location>
</feature>
<name>A0A8J3ARE4_9BURK</name>
<dbReference type="PROSITE" id="PS50949">
    <property type="entry name" value="HTH_GNTR"/>
    <property type="match status" value="1"/>
</dbReference>
<dbReference type="InterPro" id="IPR036390">
    <property type="entry name" value="WH_DNA-bd_sf"/>
</dbReference>
<feature type="region of interest" description="Disordered" evidence="4">
    <location>
        <begin position="230"/>
        <end position="292"/>
    </location>
</feature>
<dbReference type="Gene3D" id="1.10.10.10">
    <property type="entry name" value="Winged helix-like DNA-binding domain superfamily/Winged helix DNA-binding domain"/>
    <property type="match status" value="1"/>
</dbReference>
<dbReference type="Proteomes" id="UP000642180">
    <property type="component" value="Unassembled WGS sequence"/>
</dbReference>
<dbReference type="GO" id="GO:0003677">
    <property type="term" value="F:DNA binding"/>
    <property type="evidence" value="ECO:0007669"/>
    <property type="project" value="UniProtKB-KW"/>
</dbReference>
<dbReference type="CDD" id="cd07377">
    <property type="entry name" value="WHTH_GntR"/>
    <property type="match status" value="1"/>
</dbReference>
<evidence type="ECO:0000256" key="1">
    <source>
        <dbReference type="ARBA" id="ARBA00023015"/>
    </source>
</evidence>
<evidence type="ECO:0000256" key="3">
    <source>
        <dbReference type="ARBA" id="ARBA00023163"/>
    </source>
</evidence>
<dbReference type="SUPFAM" id="SSF46785">
    <property type="entry name" value="Winged helix' DNA-binding domain"/>
    <property type="match status" value="1"/>
</dbReference>
<evidence type="ECO:0000256" key="4">
    <source>
        <dbReference type="SAM" id="MobiDB-lite"/>
    </source>
</evidence>
<dbReference type="Pfam" id="PF07729">
    <property type="entry name" value="FCD"/>
    <property type="match status" value="1"/>
</dbReference>
<protein>
    <submittedName>
        <fullName evidence="6">GntR family transcriptional regulator</fullName>
    </submittedName>
</protein>
<dbReference type="SUPFAM" id="SSF48008">
    <property type="entry name" value="GntR ligand-binding domain-like"/>
    <property type="match status" value="1"/>
</dbReference>
<dbReference type="PANTHER" id="PTHR43537">
    <property type="entry name" value="TRANSCRIPTIONAL REGULATOR, GNTR FAMILY"/>
    <property type="match status" value="1"/>
</dbReference>
<dbReference type="InterPro" id="IPR011711">
    <property type="entry name" value="GntR_C"/>
</dbReference>
<evidence type="ECO:0000313" key="7">
    <source>
        <dbReference type="Proteomes" id="UP000642180"/>
    </source>
</evidence>
<dbReference type="Pfam" id="PF00392">
    <property type="entry name" value="GntR"/>
    <property type="match status" value="1"/>
</dbReference>
<evidence type="ECO:0000256" key="2">
    <source>
        <dbReference type="ARBA" id="ARBA00023125"/>
    </source>
</evidence>
<feature type="compositionally biased region" description="Polar residues" evidence="4">
    <location>
        <begin position="237"/>
        <end position="249"/>
    </location>
</feature>
<dbReference type="GO" id="GO:0003700">
    <property type="term" value="F:DNA-binding transcription factor activity"/>
    <property type="evidence" value="ECO:0007669"/>
    <property type="project" value="InterPro"/>
</dbReference>
<dbReference type="InterPro" id="IPR036388">
    <property type="entry name" value="WH-like_DNA-bd_sf"/>
</dbReference>
<keyword evidence="1" id="KW-0805">Transcription regulation</keyword>
<evidence type="ECO:0000259" key="5">
    <source>
        <dbReference type="PROSITE" id="PS50949"/>
    </source>
</evidence>
<dbReference type="PANTHER" id="PTHR43537:SF53">
    <property type="entry name" value="HTH-TYPE TRANSCRIPTIONAL REPRESSOR NANR"/>
    <property type="match status" value="1"/>
</dbReference>
<evidence type="ECO:0000313" key="6">
    <source>
        <dbReference type="EMBL" id="GGI19092.1"/>
    </source>
</evidence>
<keyword evidence="2" id="KW-0238">DNA-binding</keyword>
<dbReference type="SMART" id="SM00345">
    <property type="entry name" value="HTH_GNTR"/>
    <property type="match status" value="1"/>
</dbReference>
<organism evidence="6 7">
    <name type="scientific">Oxalicibacterium faecigallinarum</name>
    <dbReference type="NCBI Taxonomy" id="573741"/>
    <lineage>
        <taxon>Bacteria</taxon>
        <taxon>Pseudomonadati</taxon>
        <taxon>Pseudomonadota</taxon>
        <taxon>Betaproteobacteria</taxon>
        <taxon>Burkholderiales</taxon>
        <taxon>Oxalobacteraceae</taxon>
        <taxon>Oxalicibacterium</taxon>
    </lineage>
</organism>
<gene>
    <name evidence="6" type="ORF">GCM10008066_17350</name>
</gene>
<keyword evidence="3" id="KW-0804">Transcription</keyword>
<feature type="domain" description="HTH gntR-type" evidence="5">
    <location>
        <begin position="7"/>
        <end position="74"/>
    </location>
</feature>
<sequence>MTTDSSNKTSLQIATRITESILAKQLAPGTRLGEQQLADLFGVSRTLIREALMRLAARGIVQVSARRGWYVIEPTAAEAREAFEARRVIELGLLRHARPLTKAALDKLHDHIAQEQSAISGDDVGARSYLLGDFHVCLCECLGNNLLSDTLRDLTARTTLTAMLRQSSSQAVDSCEDHVHIVDALERGDIDEAERLMLDHLQIVESTLYDEVQPNDPLNALRTALTPVSAAKGRRAATQSSNPSVTTPARKSAMKSAVGKRAAPKTSSKPTLSSLSTQSRASSNSPGKEMEK</sequence>
<accession>A0A8J3ARE4</accession>
<dbReference type="PRINTS" id="PR00035">
    <property type="entry name" value="HTHGNTR"/>
</dbReference>
<dbReference type="EMBL" id="BMDI01000001">
    <property type="protein sequence ID" value="GGI19092.1"/>
    <property type="molecule type" value="Genomic_DNA"/>
</dbReference>
<comment type="caution">
    <text evidence="6">The sequence shown here is derived from an EMBL/GenBank/DDBJ whole genome shotgun (WGS) entry which is preliminary data.</text>
</comment>
<dbReference type="InterPro" id="IPR008920">
    <property type="entry name" value="TF_FadR/GntR_C"/>
</dbReference>
<keyword evidence="7" id="KW-1185">Reference proteome</keyword>
<dbReference type="SMART" id="SM00895">
    <property type="entry name" value="FCD"/>
    <property type="match status" value="1"/>
</dbReference>
<dbReference type="Gene3D" id="1.20.120.530">
    <property type="entry name" value="GntR ligand-binding domain-like"/>
    <property type="match status" value="1"/>
</dbReference>
<dbReference type="InterPro" id="IPR000524">
    <property type="entry name" value="Tscrpt_reg_HTH_GntR"/>
</dbReference>
<proteinExistence type="predicted"/>
<dbReference type="AlphaFoldDB" id="A0A8J3ARE4"/>
<dbReference type="RefSeq" id="WP_188380837.1">
    <property type="nucleotide sequence ID" value="NZ_BMDI01000001.1"/>
</dbReference>
<reference evidence="7" key="1">
    <citation type="journal article" date="2019" name="Int. J. Syst. Evol. Microbiol.">
        <title>The Global Catalogue of Microorganisms (GCM) 10K type strain sequencing project: providing services to taxonomists for standard genome sequencing and annotation.</title>
        <authorList>
            <consortium name="The Broad Institute Genomics Platform"/>
            <consortium name="The Broad Institute Genome Sequencing Center for Infectious Disease"/>
            <person name="Wu L."/>
            <person name="Ma J."/>
        </authorList>
    </citation>
    <scope>NUCLEOTIDE SEQUENCE [LARGE SCALE GENOMIC DNA]</scope>
    <source>
        <strain evidence="7">CCM 2767</strain>
    </source>
</reference>